<dbReference type="AlphaFoldDB" id="A0AA36JLT2"/>
<evidence type="ECO:0000259" key="1">
    <source>
        <dbReference type="Pfam" id="PF12770"/>
    </source>
</evidence>
<gene>
    <name evidence="2" type="ORF">EVOR1521_LOCUS29959</name>
</gene>
<organism evidence="2 3">
    <name type="scientific">Effrenium voratum</name>
    <dbReference type="NCBI Taxonomy" id="2562239"/>
    <lineage>
        <taxon>Eukaryota</taxon>
        <taxon>Sar</taxon>
        <taxon>Alveolata</taxon>
        <taxon>Dinophyceae</taxon>
        <taxon>Suessiales</taxon>
        <taxon>Symbiodiniaceae</taxon>
        <taxon>Effrenium</taxon>
    </lineage>
</organism>
<protein>
    <recommendedName>
        <fullName evidence="1">CHAT domain-containing protein</fullName>
    </recommendedName>
</protein>
<dbReference type="EMBL" id="CAUJNA010003727">
    <property type="protein sequence ID" value="CAJ1408595.1"/>
    <property type="molecule type" value="Genomic_DNA"/>
</dbReference>
<evidence type="ECO:0000313" key="2">
    <source>
        <dbReference type="EMBL" id="CAJ1408595.1"/>
    </source>
</evidence>
<dbReference type="InterPro" id="IPR024983">
    <property type="entry name" value="CHAT_dom"/>
</dbReference>
<evidence type="ECO:0000313" key="3">
    <source>
        <dbReference type="Proteomes" id="UP001178507"/>
    </source>
</evidence>
<dbReference type="Proteomes" id="UP001178507">
    <property type="component" value="Unassembled WGS sequence"/>
</dbReference>
<name>A0AA36JLT2_9DINO</name>
<feature type="domain" description="CHAT" evidence="1">
    <location>
        <begin position="118"/>
        <end position="268"/>
    </location>
</feature>
<accession>A0AA36JLT2</accession>
<comment type="caution">
    <text evidence="2">The sequence shown here is derived from an EMBL/GenBank/DDBJ whole genome shotgun (WGS) entry which is preliminary data.</text>
</comment>
<reference evidence="2" key="1">
    <citation type="submission" date="2023-08" db="EMBL/GenBank/DDBJ databases">
        <authorList>
            <person name="Chen Y."/>
            <person name="Shah S."/>
            <person name="Dougan E. K."/>
            <person name="Thang M."/>
            <person name="Chan C."/>
        </authorList>
    </citation>
    <scope>NUCLEOTIDE SEQUENCE</scope>
</reference>
<proteinExistence type="predicted"/>
<dbReference type="Pfam" id="PF12770">
    <property type="entry name" value="CHAT"/>
    <property type="match status" value="1"/>
</dbReference>
<sequence length="290" mass="31578">MRESLERANSDVSTISPNSCYMSMYPSPAHCGTPAHQCGTPLQWTPHRGRSPHQSPSWTEDYADHSLRNFMRNRFASTEPGLCELFVLYASPLANCSPIDFQSEIDRILCSARESGRLQTGQVRMHVGSASSASLTKMLTLSHARSQGLILHLAAHGDEAGGLILESTRGTGEAHACTHEKLMKILNLGGRGLRGVSLLFLSSCSSKKLAQVFIDSGCQHVIATSRPVLDTTARVFTERFYGALFVGKSIASAFEHTKEALLASSHPEVADQSNAYHLLSKPEGRWAPAR</sequence>
<keyword evidence="3" id="KW-1185">Reference proteome</keyword>